<dbReference type="EMBL" id="JBHRSS010000001">
    <property type="protein sequence ID" value="MFC3102724.1"/>
    <property type="molecule type" value="Genomic_DNA"/>
</dbReference>
<gene>
    <name evidence="2" type="ORF">ACFOSU_02330</name>
</gene>
<sequence>MTDEVKDDDLIGQAASRILTPGKINNARRRFLTNTGMFSAGLIGSTLLAACNSDYDNAAMAQDGDTNPFTDIDILNFALNLEYLEAEFYLYAATGSGIPREMTTGTGMQGTVSGGAMVNFADPDDAMFGTIVREYANEIAVDEYDHVKTLRGALGSAAVAEPQIALDTAFRAALGADFDYTANPTNFLLAAFIFEDVGVTAYKGAAPLIQDPNILSVAAGFLAAESYHSGLIRTILYSQARRSGNQDLFNTVQTISNARDSFDDGGAADKDQGIAPTDDVPMGATGQASNIVPLDDNGVAYGRTPDDVLNVVYLTADEANQGGFFPAGTNGYFKQSSAAPASSSDT</sequence>
<dbReference type="Pfam" id="PF13668">
    <property type="entry name" value="Ferritin_2"/>
    <property type="match status" value="1"/>
</dbReference>
<dbReference type="RefSeq" id="WP_380686060.1">
    <property type="nucleotide sequence ID" value="NZ_JBHRSS010000001.1"/>
</dbReference>
<comment type="caution">
    <text evidence="2">The sequence shown here is derived from an EMBL/GenBank/DDBJ whole genome shotgun (WGS) entry which is preliminary data.</text>
</comment>
<keyword evidence="3" id="KW-1185">Reference proteome</keyword>
<evidence type="ECO:0000313" key="2">
    <source>
        <dbReference type="EMBL" id="MFC3102724.1"/>
    </source>
</evidence>
<protein>
    <submittedName>
        <fullName evidence="2">Ferritin-like domain-containing protein</fullName>
    </submittedName>
</protein>
<reference evidence="3" key="1">
    <citation type="journal article" date="2019" name="Int. J. Syst. Evol. Microbiol.">
        <title>The Global Catalogue of Microorganisms (GCM) 10K type strain sequencing project: providing services to taxonomists for standard genome sequencing and annotation.</title>
        <authorList>
            <consortium name="The Broad Institute Genomics Platform"/>
            <consortium name="The Broad Institute Genome Sequencing Center for Infectious Disease"/>
            <person name="Wu L."/>
            <person name="Ma J."/>
        </authorList>
    </citation>
    <scope>NUCLEOTIDE SEQUENCE [LARGE SCALE GENOMIC DNA]</scope>
    <source>
        <strain evidence="3">KCTC 52640</strain>
    </source>
</reference>
<name>A0ABV7EJ34_9GAMM</name>
<evidence type="ECO:0000256" key="1">
    <source>
        <dbReference type="SAM" id="MobiDB-lite"/>
    </source>
</evidence>
<organism evidence="2 3">
    <name type="scientific">Salinisphaera aquimarina</name>
    <dbReference type="NCBI Taxonomy" id="2094031"/>
    <lineage>
        <taxon>Bacteria</taxon>
        <taxon>Pseudomonadati</taxon>
        <taxon>Pseudomonadota</taxon>
        <taxon>Gammaproteobacteria</taxon>
        <taxon>Salinisphaerales</taxon>
        <taxon>Salinisphaeraceae</taxon>
        <taxon>Salinisphaera</taxon>
    </lineage>
</organism>
<proteinExistence type="predicted"/>
<feature type="region of interest" description="Disordered" evidence="1">
    <location>
        <begin position="260"/>
        <end position="291"/>
    </location>
</feature>
<dbReference type="PANTHER" id="PTHR31694">
    <property type="entry name" value="DESICCATION-LIKE PROTEIN"/>
    <property type="match status" value="1"/>
</dbReference>
<dbReference type="CDD" id="cd00657">
    <property type="entry name" value="Ferritin_like"/>
    <property type="match status" value="1"/>
</dbReference>
<dbReference type="Proteomes" id="UP001595462">
    <property type="component" value="Unassembled WGS sequence"/>
</dbReference>
<dbReference type="PANTHER" id="PTHR31694:SF26">
    <property type="entry name" value="OS05G0151100 PROTEIN"/>
    <property type="match status" value="1"/>
</dbReference>
<dbReference type="InterPro" id="IPR009078">
    <property type="entry name" value="Ferritin-like_SF"/>
</dbReference>
<dbReference type="SUPFAM" id="SSF47240">
    <property type="entry name" value="Ferritin-like"/>
    <property type="match status" value="1"/>
</dbReference>
<dbReference type="InterPro" id="IPR052965">
    <property type="entry name" value="Pigment-catalase-like"/>
</dbReference>
<evidence type="ECO:0000313" key="3">
    <source>
        <dbReference type="Proteomes" id="UP001595462"/>
    </source>
</evidence>
<accession>A0ABV7EJ34</accession>